<dbReference type="Gene3D" id="3.30.160.20">
    <property type="match status" value="1"/>
</dbReference>
<evidence type="ECO:0000256" key="3">
    <source>
        <dbReference type="PROSITE-ProRule" id="PRU00266"/>
    </source>
</evidence>
<dbReference type="eggNOG" id="ENOG502QTBA">
    <property type="taxonomic scope" value="Eukaryota"/>
</dbReference>
<protein>
    <submittedName>
        <fullName evidence="6">Double-stranded RNA binding protein, putative</fullName>
    </submittedName>
</protein>
<feature type="region of interest" description="Disordered" evidence="4">
    <location>
        <begin position="78"/>
        <end position="188"/>
    </location>
</feature>
<reference evidence="7" key="1">
    <citation type="journal article" date="2010" name="Nat. Biotechnol.">
        <title>Draft genome sequence of the oilseed species Ricinus communis.</title>
        <authorList>
            <person name="Chan A.P."/>
            <person name="Crabtree J."/>
            <person name="Zhao Q."/>
            <person name="Lorenzi H."/>
            <person name="Orvis J."/>
            <person name="Puiu D."/>
            <person name="Melake-Berhan A."/>
            <person name="Jones K.M."/>
            <person name="Redman J."/>
            <person name="Chen G."/>
            <person name="Cahoon E.B."/>
            <person name="Gedil M."/>
            <person name="Stanke M."/>
            <person name="Haas B.J."/>
            <person name="Wortman J.R."/>
            <person name="Fraser-Liggett C.M."/>
            <person name="Ravel J."/>
            <person name="Rabinowicz P.D."/>
        </authorList>
    </citation>
    <scope>NUCLEOTIDE SEQUENCE [LARGE SCALE GENOMIC DNA]</scope>
    <source>
        <strain evidence="7">cv. Hale</strain>
    </source>
</reference>
<dbReference type="AlphaFoldDB" id="B9SI93"/>
<sequence length="280" mass="30274">MIDEFAYKNLLQELAQKEGYGLPSYSTVTFGESHKPTFASTVEVKGEFFTGQQTRTKKQAEFNAAKVAYKALKQRNSKQSSTVLLPSNTSHQPVGSCSGNSSQSLMASSLSNLKQRPITSLGNSRQSAQSLSPPHQKQKVVQFTSSSSRSDLAAYLKQNVQPRMPGRDKQAEEDREIAEVSSAPPTTSANVISCDPHIASAGPESCCKKNISLSPCPLIFSLPDSAVSSSIEHPTGKNMLLHNKVTVHPRGTNMTYPPGSTVLPMSDDNWVAVQTLQSSQ</sequence>
<dbReference type="InterPro" id="IPR014720">
    <property type="entry name" value="dsRBD_dom"/>
</dbReference>
<proteinExistence type="predicted"/>
<dbReference type="GO" id="GO:0003723">
    <property type="term" value="F:RNA binding"/>
    <property type="evidence" value="ECO:0007669"/>
    <property type="project" value="UniProtKB-UniRule"/>
</dbReference>
<dbReference type="InParanoid" id="B9SI93"/>
<dbReference type="STRING" id="3988.B9SI93"/>
<organism evidence="6 7">
    <name type="scientific">Ricinus communis</name>
    <name type="common">Castor bean</name>
    <dbReference type="NCBI Taxonomy" id="3988"/>
    <lineage>
        <taxon>Eukaryota</taxon>
        <taxon>Viridiplantae</taxon>
        <taxon>Streptophyta</taxon>
        <taxon>Embryophyta</taxon>
        <taxon>Tracheophyta</taxon>
        <taxon>Spermatophyta</taxon>
        <taxon>Magnoliopsida</taxon>
        <taxon>eudicotyledons</taxon>
        <taxon>Gunneridae</taxon>
        <taxon>Pentapetalae</taxon>
        <taxon>rosids</taxon>
        <taxon>fabids</taxon>
        <taxon>Malpighiales</taxon>
        <taxon>Euphorbiaceae</taxon>
        <taxon>Acalyphoideae</taxon>
        <taxon>Acalypheae</taxon>
        <taxon>Ricinus</taxon>
    </lineage>
</organism>
<feature type="domain" description="DRBM" evidence="5">
    <location>
        <begin position="6"/>
        <end position="74"/>
    </location>
</feature>
<keyword evidence="2 3" id="KW-0694">RNA-binding</keyword>
<evidence type="ECO:0000256" key="4">
    <source>
        <dbReference type="SAM" id="MobiDB-lite"/>
    </source>
</evidence>
<dbReference type="PANTHER" id="PTHR46031">
    <property type="match status" value="1"/>
</dbReference>
<accession>B9SI93</accession>
<feature type="compositionally biased region" description="Polar residues" evidence="4">
    <location>
        <begin position="78"/>
        <end position="97"/>
    </location>
</feature>
<evidence type="ECO:0000256" key="2">
    <source>
        <dbReference type="ARBA" id="ARBA00022884"/>
    </source>
</evidence>
<evidence type="ECO:0000313" key="7">
    <source>
        <dbReference type="Proteomes" id="UP000008311"/>
    </source>
</evidence>
<keyword evidence="7" id="KW-1185">Reference proteome</keyword>
<dbReference type="SMART" id="SM00358">
    <property type="entry name" value="DSRM"/>
    <property type="match status" value="1"/>
</dbReference>
<dbReference type="Pfam" id="PF00035">
    <property type="entry name" value="dsrm"/>
    <property type="match status" value="1"/>
</dbReference>
<dbReference type="PROSITE" id="PS50137">
    <property type="entry name" value="DS_RBD"/>
    <property type="match status" value="1"/>
</dbReference>
<evidence type="ECO:0000259" key="5">
    <source>
        <dbReference type="PROSITE" id="PS50137"/>
    </source>
</evidence>
<feature type="compositionally biased region" description="Low complexity" evidence="4">
    <location>
        <begin position="98"/>
        <end position="113"/>
    </location>
</feature>
<feature type="compositionally biased region" description="Polar residues" evidence="4">
    <location>
        <begin position="117"/>
        <end position="150"/>
    </location>
</feature>
<dbReference type="EMBL" id="EQ973969">
    <property type="protein sequence ID" value="EEF36695.1"/>
    <property type="molecule type" value="Genomic_DNA"/>
</dbReference>
<evidence type="ECO:0000313" key="6">
    <source>
        <dbReference type="EMBL" id="EEF36695.1"/>
    </source>
</evidence>
<dbReference type="PANTHER" id="PTHR46031:SF16">
    <property type="entry name" value="DOUBLE-STRANDED RNA-BINDING PROTEIN 4"/>
    <property type="match status" value="1"/>
</dbReference>
<keyword evidence="1" id="KW-0677">Repeat</keyword>
<gene>
    <name evidence="6" type="ORF">RCOM_1321850</name>
</gene>
<dbReference type="SUPFAM" id="SSF54768">
    <property type="entry name" value="dsRNA-binding domain-like"/>
    <property type="match status" value="1"/>
</dbReference>
<dbReference type="Proteomes" id="UP000008311">
    <property type="component" value="Unassembled WGS sequence"/>
</dbReference>
<name>B9SI93_RICCO</name>
<evidence type="ECO:0000256" key="1">
    <source>
        <dbReference type="ARBA" id="ARBA00022737"/>
    </source>
</evidence>